<dbReference type="AlphaFoldDB" id="A0AA37K8A5"/>
<proteinExistence type="predicted"/>
<evidence type="ECO:0000313" key="2">
    <source>
        <dbReference type="Proteomes" id="UP001055114"/>
    </source>
</evidence>
<reference evidence="1" key="1">
    <citation type="submission" date="2022-01" db="EMBL/GenBank/DDBJ databases">
        <title>Novel bile acid biosynthetic pathways are enriched in the microbiome of centenarians.</title>
        <authorList>
            <person name="Sato Y."/>
            <person name="Atarashi K."/>
            <person name="Plichta R.D."/>
            <person name="Arai Y."/>
            <person name="Sasajima S."/>
            <person name="Kearney M.S."/>
            <person name="Suda W."/>
            <person name="Takeshita K."/>
            <person name="Sasaki T."/>
            <person name="Okamoto S."/>
            <person name="Skelly N.A."/>
            <person name="Okamura Y."/>
            <person name="Vlamakis H."/>
            <person name="Li Y."/>
            <person name="Tanoue T."/>
            <person name="Takei H."/>
            <person name="Nittono H."/>
            <person name="Narushima S."/>
            <person name="Irie J."/>
            <person name="Itoh H."/>
            <person name="Moriya K."/>
            <person name="Sugiura Y."/>
            <person name="Suematsu M."/>
            <person name="Moritoki N."/>
            <person name="Shibata S."/>
            <person name="Littman R.D."/>
            <person name="Fischbach A.M."/>
            <person name="Uwamino Y."/>
            <person name="Inoue T."/>
            <person name="Honda A."/>
            <person name="Hattori M."/>
            <person name="Murai T."/>
            <person name="Xavier J.R."/>
            <person name="Hirose N."/>
            <person name="Honda K."/>
        </authorList>
    </citation>
    <scope>NUCLEOTIDE SEQUENCE</scope>
    <source>
        <strain evidence="1">CE91-St3</strain>
    </source>
</reference>
<comment type="caution">
    <text evidence="1">The sequence shown here is derived from an EMBL/GenBank/DDBJ whole genome shotgun (WGS) entry which is preliminary data.</text>
</comment>
<gene>
    <name evidence="1" type="ORF">CE91St3_30140</name>
</gene>
<sequence length="74" mass="8704">MFEMKIHTVRKYGLTINDEDVYFSSKGKAIEAGKISIKLNPNTKLFEEYKLWDITHGKPCLIDKQRFDRTILIL</sequence>
<protein>
    <submittedName>
        <fullName evidence="1">Uncharacterized protein</fullName>
    </submittedName>
</protein>
<organism evidence="1 2">
    <name type="scientific">Parabacteroides merdae</name>
    <dbReference type="NCBI Taxonomy" id="46503"/>
    <lineage>
        <taxon>Bacteria</taxon>
        <taxon>Pseudomonadati</taxon>
        <taxon>Bacteroidota</taxon>
        <taxon>Bacteroidia</taxon>
        <taxon>Bacteroidales</taxon>
        <taxon>Tannerellaceae</taxon>
        <taxon>Parabacteroides</taxon>
    </lineage>
</organism>
<name>A0AA37K8A5_9BACT</name>
<dbReference type="EMBL" id="BQNZ01000003">
    <property type="protein sequence ID" value="GKH73151.1"/>
    <property type="molecule type" value="Genomic_DNA"/>
</dbReference>
<dbReference type="Proteomes" id="UP001055114">
    <property type="component" value="Unassembled WGS sequence"/>
</dbReference>
<evidence type="ECO:0000313" key="1">
    <source>
        <dbReference type="EMBL" id="GKH73151.1"/>
    </source>
</evidence>
<accession>A0AA37K8A5</accession>